<name>A0A3Q3QC54_MONAL</name>
<reference evidence="1" key="1">
    <citation type="submission" date="2025-08" db="UniProtKB">
        <authorList>
            <consortium name="Ensembl"/>
        </authorList>
    </citation>
    <scope>IDENTIFICATION</scope>
</reference>
<reference evidence="1" key="2">
    <citation type="submission" date="2025-09" db="UniProtKB">
        <authorList>
            <consortium name="Ensembl"/>
        </authorList>
    </citation>
    <scope>IDENTIFICATION</scope>
</reference>
<evidence type="ECO:0000313" key="1">
    <source>
        <dbReference type="Ensembl" id="ENSMALP00000009211.1"/>
    </source>
</evidence>
<proteinExistence type="predicted"/>
<protein>
    <submittedName>
        <fullName evidence="1">Uncharacterized protein</fullName>
    </submittedName>
</protein>
<accession>A0A3Q3QC54</accession>
<dbReference type="Proteomes" id="UP000261600">
    <property type="component" value="Unplaced"/>
</dbReference>
<evidence type="ECO:0000313" key="2">
    <source>
        <dbReference type="Proteomes" id="UP000261600"/>
    </source>
</evidence>
<sequence length="111" mass="12668">LTTIWLEITHFCPLDKNIQFLTFFCRLLTRSKARLALHRLHPVLFMNRVSQVASEWDYVCNNESQAWECTHSTSLPLDIGSTAALDTTGSLLLATLEQQLELYLNIVTLVC</sequence>
<organism evidence="1 2">
    <name type="scientific">Monopterus albus</name>
    <name type="common">Swamp eel</name>
    <dbReference type="NCBI Taxonomy" id="43700"/>
    <lineage>
        <taxon>Eukaryota</taxon>
        <taxon>Metazoa</taxon>
        <taxon>Chordata</taxon>
        <taxon>Craniata</taxon>
        <taxon>Vertebrata</taxon>
        <taxon>Euteleostomi</taxon>
        <taxon>Actinopterygii</taxon>
        <taxon>Neopterygii</taxon>
        <taxon>Teleostei</taxon>
        <taxon>Neoteleostei</taxon>
        <taxon>Acanthomorphata</taxon>
        <taxon>Anabantaria</taxon>
        <taxon>Synbranchiformes</taxon>
        <taxon>Synbranchidae</taxon>
        <taxon>Monopterus</taxon>
    </lineage>
</organism>
<dbReference type="AlphaFoldDB" id="A0A3Q3QC54"/>
<keyword evidence="2" id="KW-1185">Reference proteome</keyword>
<dbReference type="Ensembl" id="ENSMALT00000009404.1">
    <property type="protein sequence ID" value="ENSMALP00000009211.1"/>
    <property type="gene ID" value="ENSMALG00000006552.1"/>
</dbReference>